<feature type="transmembrane region" description="Helical" evidence="2">
    <location>
        <begin position="133"/>
        <end position="154"/>
    </location>
</feature>
<evidence type="ECO:0000313" key="4">
    <source>
        <dbReference type="Proteomes" id="UP001601948"/>
    </source>
</evidence>
<gene>
    <name evidence="3" type="ORF">ACFYV7_00690</name>
</gene>
<keyword evidence="4" id="KW-1185">Reference proteome</keyword>
<sequence>MADPYGRPGNSTSTHQGLTGVITILSAWLGAAAVGMGSLVGVQHFRAVDRITEPKITDDKYEAWKLASQFHSVLQVLLIVSVLMAGLLALGNLLSMLGKPAGRQMEIIGAAWLVVGGLLSVTYGGDYGLADSFILADMIIIGAALALISLVLTVTTAPIGSATPQAPAHYVQRPPAPMPYQPPHP</sequence>
<keyword evidence="2" id="KW-0812">Transmembrane</keyword>
<keyword evidence="2" id="KW-1133">Transmembrane helix</keyword>
<comment type="caution">
    <text evidence="3">The sequence shown here is derived from an EMBL/GenBank/DDBJ whole genome shotgun (WGS) entry which is preliminary data.</text>
</comment>
<dbReference type="Proteomes" id="UP001601948">
    <property type="component" value="Unassembled WGS sequence"/>
</dbReference>
<name>A0ABW6QJZ3_9NOCA</name>
<feature type="region of interest" description="Disordered" evidence="1">
    <location>
        <begin position="164"/>
        <end position="185"/>
    </location>
</feature>
<accession>A0ABW6QJZ3</accession>
<dbReference type="RefSeq" id="WP_387712169.1">
    <property type="nucleotide sequence ID" value="NZ_JBIAPI010000001.1"/>
</dbReference>
<feature type="compositionally biased region" description="Pro residues" evidence="1">
    <location>
        <begin position="174"/>
        <end position="185"/>
    </location>
</feature>
<feature type="transmembrane region" description="Helical" evidence="2">
    <location>
        <begin position="73"/>
        <end position="95"/>
    </location>
</feature>
<evidence type="ECO:0000313" key="3">
    <source>
        <dbReference type="EMBL" id="MFF3221284.1"/>
    </source>
</evidence>
<keyword evidence="2" id="KW-0472">Membrane</keyword>
<evidence type="ECO:0000256" key="2">
    <source>
        <dbReference type="SAM" id="Phobius"/>
    </source>
</evidence>
<protein>
    <submittedName>
        <fullName evidence="3">Uncharacterized protein</fullName>
    </submittedName>
</protein>
<organism evidence="3 4">
    <name type="scientific">Nocardia suismassiliense</name>
    <dbReference type="NCBI Taxonomy" id="2077092"/>
    <lineage>
        <taxon>Bacteria</taxon>
        <taxon>Bacillati</taxon>
        <taxon>Actinomycetota</taxon>
        <taxon>Actinomycetes</taxon>
        <taxon>Mycobacteriales</taxon>
        <taxon>Nocardiaceae</taxon>
        <taxon>Nocardia</taxon>
    </lineage>
</organism>
<feature type="transmembrane region" description="Helical" evidence="2">
    <location>
        <begin position="107"/>
        <end position="127"/>
    </location>
</feature>
<proteinExistence type="predicted"/>
<dbReference type="EMBL" id="JBIAPI010000001">
    <property type="protein sequence ID" value="MFF3221284.1"/>
    <property type="molecule type" value="Genomic_DNA"/>
</dbReference>
<feature type="transmembrane region" description="Helical" evidence="2">
    <location>
        <begin position="21"/>
        <end position="42"/>
    </location>
</feature>
<reference evidence="3 4" key="1">
    <citation type="submission" date="2024-10" db="EMBL/GenBank/DDBJ databases">
        <title>The Natural Products Discovery Center: Release of the First 8490 Sequenced Strains for Exploring Actinobacteria Biosynthetic Diversity.</title>
        <authorList>
            <person name="Kalkreuter E."/>
            <person name="Kautsar S.A."/>
            <person name="Yang D."/>
            <person name="Bader C.D."/>
            <person name="Teijaro C.N."/>
            <person name="Fluegel L."/>
            <person name="Davis C.M."/>
            <person name="Simpson J.R."/>
            <person name="Lauterbach L."/>
            <person name="Steele A.D."/>
            <person name="Gui C."/>
            <person name="Meng S."/>
            <person name="Li G."/>
            <person name="Viehrig K."/>
            <person name="Ye F."/>
            <person name="Su P."/>
            <person name="Kiefer A.F."/>
            <person name="Nichols A."/>
            <person name="Cepeda A.J."/>
            <person name="Yan W."/>
            <person name="Fan B."/>
            <person name="Jiang Y."/>
            <person name="Adhikari A."/>
            <person name="Zheng C.-J."/>
            <person name="Schuster L."/>
            <person name="Cowan T.M."/>
            <person name="Smanski M.J."/>
            <person name="Chevrette M.G."/>
            <person name="De Carvalho L.P.S."/>
            <person name="Shen B."/>
        </authorList>
    </citation>
    <scope>NUCLEOTIDE SEQUENCE [LARGE SCALE GENOMIC DNA]</scope>
    <source>
        <strain evidence="3 4">NPDC003040</strain>
    </source>
</reference>
<evidence type="ECO:0000256" key="1">
    <source>
        <dbReference type="SAM" id="MobiDB-lite"/>
    </source>
</evidence>